<comment type="caution">
    <text evidence="2">The sequence shown here is derived from an EMBL/GenBank/DDBJ whole genome shotgun (WGS) entry which is preliminary data.</text>
</comment>
<evidence type="ECO:0000313" key="2">
    <source>
        <dbReference type="EMBL" id="KGE85958.1"/>
    </source>
</evidence>
<reference evidence="2 3" key="1">
    <citation type="journal article" date="2014" name="Int. J. Syst. Evol. Microbiol.">
        <title>Phaeodactylibacter xiamenensis gen. nov., sp. nov., a member of the family Saprospiraceae isolated from the marine alga Phaeodactylum tricornutum.</title>
        <authorList>
            <person name="Chen Z.Jr."/>
            <person name="Lei X."/>
            <person name="Lai Q."/>
            <person name="Li Y."/>
            <person name="Zhang B."/>
            <person name="Zhang J."/>
            <person name="Zhang H."/>
            <person name="Yang L."/>
            <person name="Zheng W."/>
            <person name="Tian Y."/>
            <person name="Yu Z."/>
            <person name="Xu H.Jr."/>
            <person name="Zheng T."/>
        </authorList>
    </citation>
    <scope>NUCLEOTIDE SEQUENCE [LARGE SCALE GENOMIC DNA]</scope>
    <source>
        <strain evidence="2 3">KD52</strain>
    </source>
</reference>
<feature type="signal peptide" evidence="1">
    <location>
        <begin position="1"/>
        <end position="26"/>
    </location>
</feature>
<proteinExistence type="predicted"/>
<dbReference type="Proteomes" id="UP000029736">
    <property type="component" value="Unassembled WGS sequence"/>
</dbReference>
<dbReference type="InterPro" id="IPR013783">
    <property type="entry name" value="Ig-like_fold"/>
</dbReference>
<dbReference type="EMBL" id="JPOS01000083">
    <property type="protein sequence ID" value="KGE85958.1"/>
    <property type="molecule type" value="Genomic_DNA"/>
</dbReference>
<name>A0A098S2E1_9BACT</name>
<gene>
    <name evidence="2" type="ORF">IX84_25495</name>
</gene>
<evidence type="ECO:0000256" key="1">
    <source>
        <dbReference type="SAM" id="SignalP"/>
    </source>
</evidence>
<dbReference type="AlphaFoldDB" id="A0A098S2E1"/>
<evidence type="ECO:0000313" key="3">
    <source>
        <dbReference type="Proteomes" id="UP000029736"/>
    </source>
</evidence>
<protein>
    <recommendedName>
        <fullName evidence="4">Fibronectin type-III domain-containing protein</fullName>
    </recommendedName>
</protein>
<organism evidence="2 3">
    <name type="scientific">Phaeodactylibacter xiamenensis</name>
    <dbReference type="NCBI Taxonomy" id="1524460"/>
    <lineage>
        <taxon>Bacteria</taxon>
        <taxon>Pseudomonadati</taxon>
        <taxon>Bacteroidota</taxon>
        <taxon>Saprospiria</taxon>
        <taxon>Saprospirales</taxon>
        <taxon>Haliscomenobacteraceae</taxon>
        <taxon>Phaeodactylibacter</taxon>
    </lineage>
</organism>
<accession>A0A098S2E1</accession>
<feature type="chain" id="PRO_5001939766" description="Fibronectin type-III domain-containing protein" evidence="1">
    <location>
        <begin position="27"/>
        <end position="184"/>
    </location>
</feature>
<dbReference type="STRING" id="1524460.IX84_25495"/>
<dbReference type="Gene3D" id="2.60.40.10">
    <property type="entry name" value="Immunoglobulins"/>
    <property type="match status" value="1"/>
</dbReference>
<sequence length="184" mass="20653">MPSMKNLFYLFLFASCISFFRPQTVAANTPKAVDVQNVQFVSESIVASSSSHFTRSAMGMERSLQLSSFVAKAHHVSVLLSWVVDKPADEVSFIIERALENNTWKKVGRVTAAAGQREFSFWDVRVQPGEAYEYRLVNESDGVSFQASEPVILQVDNPFDEYLIILGLLGFIGYIAHQTRNLVH</sequence>
<dbReference type="PROSITE" id="PS51257">
    <property type="entry name" value="PROKAR_LIPOPROTEIN"/>
    <property type="match status" value="1"/>
</dbReference>
<evidence type="ECO:0008006" key="4">
    <source>
        <dbReference type="Google" id="ProtNLM"/>
    </source>
</evidence>
<keyword evidence="1" id="KW-0732">Signal</keyword>
<keyword evidence="3" id="KW-1185">Reference proteome</keyword>